<protein>
    <recommendedName>
        <fullName evidence="4">Lipoprotein</fullName>
    </recommendedName>
</protein>
<keyword evidence="1" id="KW-0732">Signal</keyword>
<name>A0ABX7PGY1_9ACTN</name>
<dbReference type="RefSeq" id="WP_207009268.1">
    <property type="nucleotide sequence ID" value="NZ_CP022295.1"/>
</dbReference>
<feature type="chain" id="PRO_5046956078" description="Lipoprotein" evidence="1">
    <location>
        <begin position="24"/>
        <end position="91"/>
    </location>
</feature>
<dbReference type="Proteomes" id="UP000662818">
    <property type="component" value="Chromosome"/>
</dbReference>
<proteinExistence type="predicted"/>
<gene>
    <name evidence="2" type="ORF">CFH99_05890</name>
</gene>
<evidence type="ECO:0000256" key="1">
    <source>
        <dbReference type="SAM" id="SignalP"/>
    </source>
</evidence>
<keyword evidence="3" id="KW-1185">Reference proteome</keyword>
<dbReference type="EMBL" id="CP022295">
    <property type="protein sequence ID" value="QSR25151.1"/>
    <property type="molecule type" value="Genomic_DNA"/>
</dbReference>
<evidence type="ECO:0000313" key="3">
    <source>
        <dbReference type="Proteomes" id="UP000662818"/>
    </source>
</evidence>
<evidence type="ECO:0000313" key="2">
    <source>
        <dbReference type="EMBL" id="QSR25151.1"/>
    </source>
</evidence>
<feature type="signal peptide" evidence="1">
    <location>
        <begin position="1"/>
        <end position="23"/>
    </location>
</feature>
<reference evidence="2 3" key="1">
    <citation type="submission" date="2017-06" db="EMBL/GenBank/DDBJ databases">
        <title>Complete Genome Sequence of the Soil Carbazole-Degrading Bacterium Nocardioides aromaticivorans IC177.</title>
        <authorList>
            <person name="Vejarano F."/>
            <person name="Suzuki-Minakuchi C."/>
            <person name="Ohtsubo Y."/>
            <person name="Tsuda M."/>
            <person name="Okada K."/>
            <person name="Nojiri H."/>
        </authorList>
    </citation>
    <scope>NUCLEOTIDE SEQUENCE [LARGE SCALE GENOMIC DNA]</scope>
    <source>
        <strain evidence="2 3">IC177</strain>
    </source>
</reference>
<sequence>MKKTTLGLGAIALAAALSLTACGTDEGKLAKEYCDLAKDIKAASDSGDADKLNDATDALNDWIKENEDKKGDPDEFTDAVKDECGDVAQIP</sequence>
<dbReference type="PROSITE" id="PS51257">
    <property type="entry name" value="PROKAR_LIPOPROTEIN"/>
    <property type="match status" value="1"/>
</dbReference>
<organism evidence="2 3">
    <name type="scientific">Nocardioides aromaticivorans</name>
    <dbReference type="NCBI Taxonomy" id="200618"/>
    <lineage>
        <taxon>Bacteria</taxon>
        <taxon>Bacillati</taxon>
        <taxon>Actinomycetota</taxon>
        <taxon>Actinomycetes</taxon>
        <taxon>Propionibacteriales</taxon>
        <taxon>Nocardioidaceae</taxon>
        <taxon>Nocardioides</taxon>
    </lineage>
</organism>
<accession>A0ABX7PGY1</accession>
<evidence type="ECO:0008006" key="4">
    <source>
        <dbReference type="Google" id="ProtNLM"/>
    </source>
</evidence>